<proteinExistence type="inferred from homology"/>
<dbReference type="PANTHER" id="PTHR32114:SF2">
    <property type="entry name" value="ABC TRANSPORTER ABCH.3"/>
    <property type="match status" value="1"/>
</dbReference>
<feature type="coiled-coil region" evidence="4">
    <location>
        <begin position="251"/>
        <end position="366"/>
    </location>
</feature>
<evidence type="ECO:0000256" key="1">
    <source>
        <dbReference type="ARBA" id="ARBA00006930"/>
    </source>
</evidence>
<gene>
    <name evidence="5" type="ORF">LKD42_02035</name>
</gene>
<evidence type="ECO:0000256" key="4">
    <source>
        <dbReference type="SAM" id="Coils"/>
    </source>
</evidence>
<dbReference type="Proteomes" id="UP001299235">
    <property type="component" value="Unassembled WGS sequence"/>
</dbReference>
<protein>
    <recommendedName>
        <fullName evidence="3">Nuclease SbcCD subunit C</fullName>
    </recommendedName>
</protein>
<dbReference type="PANTHER" id="PTHR32114">
    <property type="entry name" value="ABC TRANSPORTER ABCH.3"/>
    <property type="match status" value="1"/>
</dbReference>
<name>A0ABS8ESD5_9FIRM</name>
<dbReference type="Pfam" id="PF13555">
    <property type="entry name" value="AAA_29"/>
    <property type="match status" value="1"/>
</dbReference>
<feature type="coiled-coil region" evidence="4">
    <location>
        <begin position="405"/>
        <end position="453"/>
    </location>
</feature>
<keyword evidence="4" id="KW-0175">Coiled coil</keyword>
<comment type="subunit">
    <text evidence="2">Heterodimer of SbcC and SbcD.</text>
</comment>
<comment type="similarity">
    <text evidence="1">Belongs to the SMC family. SbcC subfamily.</text>
</comment>
<organism evidence="5 6">
    <name type="scientific">Hominisplanchenecus faecis</name>
    <dbReference type="NCBI Taxonomy" id="2885351"/>
    <lineage>
        <taxon>Bacteria</taxon>
        <taxon>Bacillati</taxon>
        <taxon>Bacillota</taxon>
        <taxon>Clostridia</taxon>
        <taxon>Lachnospirales</taxon>
        <taxon>Lachnospiraceae</taxon>
        <taxon>Hominisplanchenecus</taxon>
    </lineage>
</organism>
<comment type="caution">
    <text evidence="5">The sequence shown here is derived from an EMBL/GenBank/DDBJ whole genome shotgun (WGS) entry which is preliminary data.</text>
</comment>
<dbReference type="Pfam" id="PF13558">
    <property type="entry name" value="SbcC_Walker_B"/>
    <property type="match status" value="1"/>
</dbReference>
<evidence type="ECO:0000313" key="6">
    <source>
        <dbReference type="Proteomes" id="UP001299235"/>
    </source>
</evidence>
<keyword evidence="6" id="KW-1185">Reference proteome</keyword>
<dbReference type="InterPro" id="IPR027417">
    <property type="entry name" value="P-loop_NTPase"/>
</dbReference>
<sequence>MRPLKLVMQAFGSYGNRTEIDFEKPDQNLFLITGNTGSGKTTIFDAIVFALYGEASSNANKKNGAELQSQFVEIGTEPFVSLTFSEKNGTEIDLYTVKRIPRHVRPLKRGSGEKMVSEEVSLTMPDGSEYPAKETDAKLMEIVGLTKEQFMQVAMIAQGEFMELLRAKSDDKKMIFRKLFHTGLYEEIKNEFAVRKKEKQAEIDQIRMRCIAEISRTELPEGLEQTAFLKEKKKELEKSKDFSVTVMEQFLEKLELLCMELSKQTKEAKKITQERSRERDRARDAAAKASQLLKFFVQLEDAEKTLQSLKEQEEAITKQQELAVRVEDAWEVQAVYQRLLDCKKMLEKLRSDLQEQTEQLPNLMEDTKLCIQNTKDAKHQQEEEVAAFTKVEEKVKKAMEVFTKMEAAGQDVIQKEKAVQNAEEKERALKAKKEQLEKQQEAWRERSQQLAQSEKNLALWQAKQKDFGLLETEFSRAEQTEKEYKTQKQTTEKRRLAYRAASLEFEEKNAVYEQKRKIFLNAQAGFLAQELKEGCPCPVCGSTEHPSPCKLEKEHQNLTKEMIKELALQAEQLRGKQEQAAAAAEAAGSLLEEKQKNAGESFEHLRSRAKEVLDLEEIRADFLEQMKGEFLHQSKKMEAEGRQFQKEVNEYQMLLSALTKAEKQKEQFQEQLEQSAKETADAKTALERSRVMLESLEGSKDYQNQQEAQAAYAKADTAKKEKDVLVMRAEERLQKAQEQENRAQTLIAKYKKEIPQQMEEQKIRQQAYREILEEKHFPETAWMELTGTYTKTQVQKWKQDAQNHGRQKAAAESLINSARAAIGEQPKPVLEELEKTSEAAEAAWKESQRVLEQWQEIWRIDQKVCQALKPQMEERSEVMHQYEKINGLYQLLSGNRKNSRMDIETYVQRHYLEQILEAANQRFQDMSAGQFELRMCDIDKAGTGKNRGLDLMVYSAVTGKVREVRTLSGGESFMAALSLALGMADQIQESSAAINLDMMFIDEGFGSLDEHSRDQAVKVLQNMAEGEKLIGIISHVTELKQEIEDQLIVTKDDQGSHTRWQIS</sequence>
<evidence type="ECO:0000256" key="2">
    <source>
        <dbReference type="ARBA" id="ARBA00011322"/>
    </source>
</evidence>
<dbReference type="RefSeq" id="WP_248834657.1">
    <property type="nucleotide sequence ID" value="NZ_JAJEQE010000003.1"/>
</dbReference>
<dbReference type="EMBL" id="JAJEQE010000003">
    <property type="protein sequence ID" value="MCC2148040.1"/>
    <property type="molecule type" value="Genomic_DNA"/>
</dbReference>
<feature type="coiled-coil region" evidence="4">
    <location>
        <begin position="651"/>
        <end position="689"/>
    </location>
</feature>
<evidence type="ECO:0000313" key="5">
    <source>
        <dbReference type="EMBL" id="MCC2148040.1"/>
    </source>
</evidence>
<dbReference type="Gene3D" id="3.40.50.300">
    <property type="entry name" value="P-loop containing nucleotide triphosphate hydrolases"/>
    <property type="match status" value="2"/>
</dbReference>
<evidence type="ECO:0000256" key="3">
    <source>
        <dbReference type="ARBA" id="ARBA00013368"/>
    </source>
</evidence>
<accession>A0ABS8ESD5</accession>
<feature type="coiled-coil region" evidence="4">
    <location>
        <begin position="719"/>
        <end position="753"/>
    </location>
</feature>
<dbReference type="SUPFAM" id="SSF52540">
    <property type="entry name" value="P-loop containing nucleoside triphosphate hydrolases"/>
    <property type="match status" value="2"/>
</dbReference>
<reference evidence="5 6" key="1">
    <citation type="submission" date="2021-10" db="EMBL/GenBank/DDBJ databases">
        <title>Anaerobic single-cell dispensing facilitates the cultivation of human gut bacteria.</title>
        <authorList>
            <person name="Afrizal A."/>
        </authorList>
    </citation>
    <scope>NUCLEOTIDE SEQUENCE [LARGE SCALE GENOMIC DNA]</scope>
    <source>
        <strain evidence="5 6">CLA-AA-H246</strain>
    </source>
</reference>